<dbReference type="Proteomes" id="UP001165542">
    <property type="component" value="Unassembled WGS sequence"/>
</dbReference>
<gene>
    <name evidence="1" type="ORF">LLY24_00195</name>
</gene>
<comment type="caution">
    <text evidence="1">The sequence shown here is derived from an EMBL/GenBank/DDBJ whole genome shotgun (WGS) entry which is preliminary data.</text>
</comment>
<reference evidence="1" key="1">
    <citation type="submission" date="2021-11" db="EMBL/GenBank/DDBJ databases">
        <title>Halomonas sp., isolated from a coastal aquaculture zone in Dongshan Bay.</title>
        <authorList>
            <person name="Lin W."/>
        </authorList>
    </citation>
    <scope>NUCLEOTIDE SEQUENCE</scope>
    <source>
        <strain evidence="1">Yzlin-01</strain>
    </source>
</reference>
<keyword evidence="2" id="KW-1185">Reference proteome</keyword>
<dbReference type="EMBL" id="JAJISC010000001">
    <property type="protein sequence ID" value="MCS2607738.1"/>
    <property type="molecule type" value="Genomic_DNA"/>
</dbReference>
<evidence type="ECO:0000313" key="1">
    <source>
        <dbReference type="EMBL" id="MCS2607738.1"/>
    </source>
</evidence>
<evidence type="ECO:0008006" key="3">
    <source>
        <dbReference type="Google" id="ProtNLM"/>
    </source>
</evidence>
<sequence>MYDLFLLDTYSKQQDTMAPHVVEGRKVWLKRAAKRNSRLSYLPLSVLAKWLKVDAFKPVPNLGGEKSILTEASRIQTLAQAGIAVPTILAQQPQALLLADAGDNGQPAVTFLEKLERSQTPDEVDATLAQGITALNRVHAQGCYLSEAFARNILMAGEQTVFIDFETDPGTVLSPVDCMVRDWYCLIFSLYGKFHKRPLQGERLAPALLTGLQQASQPVRERFRDTLPHLLRLKRIPFRRFGSDGRKIAYTLQALVILQHGL</sequence>
<name>A0ABT2E845_9GAMM</name>
<evidence type="ECO:0000313" key="2">
    <source>
        <dbReference type="Proteomes" id="UP001165542"/>
    </source>
</evidence>
<organism evidence="1 2">
    <name type="scientific">Halomonas dongshanensis</name>
    <dbReference type="NCBI Taxonomy" id="2890835"/>
    <lineage>
        <taxon>Bacteria</taxon>
        <taxon>Pseudomonadati</taxon>
        <taxon>Pseudomonadota</taxon>
        <taxon>Gammaproteobacteria</taxon>
        <taxon>Oceanospirillales</taxon>
        <taxon>Halomonadaceae</taxon>
        <taxon>Halomonas</taxon>
    </lineage>
</organism>
<dbReference type="RefSeq" id="WP_259034253.1">
    <property type="nucleotide sequence ID" value="NZ_JAJISC010000001.1"/>
</dbReference>
<proteinExistence type="predicted"/>
<accession>A0ABT2E845</accession>
<protein>
    <recommendedName>
        <fullName evidence="3">Serine/threonine protein phosphatase</fullName>
    </recommendedName>
</protein>